<dbReference type="SMART" id="SM00343">
    <property type="entry name" value="ZnF_C2HC"/>
    <property type="match status" value="1"/>
</dbReference>
<gene>
    <name evidence="4" type="ORF">MSAN_01218900</name>
</gene>
<protein>
    <submittedName>
        <fullName evidence="4">Reverse transcriptase-RNase H-integrase</fullName>
    </submittedName>
</protein>
<dbReference type="Pfam" id="PF00098">
    <property type="entry name" value="zf-CCHC"/>
    <property type="match status" value="1"/>
</dbReference>
<dbReference type="Pfam" id="PF08284">
    <property type="entry name" value="RVP_2"/>
    <property type="match status" value="1"/>
</dbReference>
<reference evidence="4" key="1">
    <citation type="submission" date="2020-05" db="EMBL/GenBank/DDBJ databases">
        <title>Mycena genomes resolve the evolution of fungal bioluminescence.</title>
        <authorList>
            <person name="Tsai I.J."/>
        </authorList>
    </citation>
    <scope>NUCLEOTIDE SEQUENCE</scope>
    <source>
        <strain evidence="4">160909Yilan</strain>
    </source>
</reference>
<evidence type="ECO:0000313" key="5">
    <source>
        <dbReference type="Proteomes" id="UP000623467"/>
    </source>
</evidence>
<keyword evidence="1" id="KW-0863">Zinc-finger</keyword>
<feature type="region of interest" description="Disordered" evidence="2">
    <location>
        <begin position="259"/>
        <end position="289"/>
    </location>
</feature>
<dbReference type="EMBL" id="JACAZH010000009">
    <property type="protein sequence ID" value="KAF7358796.1"/>
    <property type="molecule type" value="Genomic_DNA"/>
</dbReference>
<dbReference type="Gene3D" id="3.10.10.10">
    <property type="entry name" value="HIV Type 1 Reverse Transcriptase, subunit A, domain 1"/>
    <property type="match status" value="1"/>
</dbReference>
<sequence length="684" mass="74032">MGTRDVFAYTDNFEDLAALAGYTDPLVKVTKYRAGLSPAINQAITASSSPPDIWDYQGWCERAYRQYDAFKWAKAAGGLPRPPARHPIPPVVRPHAGALLPCPSSCRSSPATCFCCSCSPLTPPPVPMDVDRMCACFGSGPHHCYRCGEPGHLANACTAPADIHVTDVLDEVIHQLGGDLLEELVAYVTTSGSVLESDMPEAPEGFVRCNEVKDTPPEPASPQTLPALGTSHLGVQKLPEAGPTVRHFGLDPLLEACAPSRPGPGSQPGLAPRVKNTPPAGPLEDSLGTTPYGLGQLPEVCLPSQLPRPSSVWKPSWERRLPKHYIAAASPGGNSLRLPLELESVDNAIKVSLNGLLDCGATSEFIDSSYVLESGIPVRWLSQPIPIFNVDGSLNEAGVITKVANVVLWYNGHSERVQFAVTRLGKKKLILGMSWLQKHNPEVNWETGKVSMTRCPSSCTTCRDEAQKERREAQLIRKIVSQLRAGPFPSICAIDAGDPEDGDIEDGRFLEDISDLLELTPDSDNDDGDEDDPPLEDRDHILYTQFSPPASICATATVSQRLAEAFAKNSTPAGASILECACEFGDVLSKESFNSLPECRSWDHAIELVPDAKPANCKVYPISPLEQKELDAFIEEGLATSHIHPSKSPMTSPIFFVKKKDGGLQFVQDYRALSAMTVKNQYPL</sequence>
<accession>A0A8H7D4N3</accession>
<evidence type="ECO:0000313" key="4">
    <source>
        <dbReference type="EMBL" id="KAF7358796.1"/>
    </source>
</evidence>
<dbReference type="SUPFAM" id="SSF56672">
    <property type="entry name" value="DNA/RNA polymerases"/>
    <property type="match status" value="1"/>
</dbReference>
<evidence type="ECO:0000256" key="1">
    <source>
        <dbReference type="PROSITE-ProRule" id="PRU00047"/>
    </source>
</evidence>
<dbReference type="InterPro" id="IPR032567">
    <property type="entry name" value="RTL1-rel"/>
</dbReference>
<keyword evidence="5" id="KW-1185">Reference proteome</keyword>
<keyword evidence="4" id="KW-0695">RNA-directed DNA polymerase</keyword>
<evidence type="ECO:0000259" key="3">
    <source>
        <dbReference type="PROSITE" id="PS50158"/>
    </source>
</evidence>
<organism evidence="4 5">
    <name type="scientific">Mycena sanguinolenta</name>
    <dbReference type="NCBI Taxonomy" id="230812"/>
    <lineage>
        <taxon>Eukaryota</taxon>
        <taxon>Fungi</taxon>
        <taxon>Dikarya</taxon>
        <taxon>Basidiomycota</taxon>
        <taxon>Agaricomycotina</taxon>
        <taxon>Agaricomycetes</taxon>
        <taxon>Agaricomycetidae</taxon>
        <taxon>Agaricales</taxon>
        <taxon>Marasmiineae</taxon>
        <taxon>Mycenaceae</taxon>
        <taxon>Mycena</taxon>
    </lineage>
</organism>
<evidence type="ECO:0000256" key="2">
    <source>
        <dbReference type="SAM" id="MobiDB-lite"/>
    </source>
</evidence>
<dbReference type="GO" id="GO:0003964">
    <property type="term" value="F:RNA-directed DNA polymerase activity"/>
    <property type="evidence" value="ECO:0007669"/>
    <property type="project" value="UniProtKB-KW"/>
</dbReference>
<dbReference type="PANTHER" id="PTHR15503">
    <property type="entry name" value="LDOC1 RELATED"/>
    <property type="match status" value="1"/>
</dbReference>
<dbReference type="GO" id="GO:0003676">
    <property type="term" value="F:nucleic acid binding"/>
    <property type="evidence" value="ECO:0007669"/>
    <property type="project" value="InterPro"/>
</dbReference>
<keyword evidence="4" id="KW-0808">Transferase</keyword>
<proteinExistence type="predicted"/>
<dbReference type="InterPro" id="IPR001878">
    <property type="entry name" value="Znf_CCHC"/>
</dbReference>
<feature type="region of interest" description="Disordered" evidence="2">
    <location>
        <begin position="518"/>
        <end position="537"/>
    </location>
</feature>
<dbReference type="InterPro" id="IPR021109">
    <property type="entry name" value="Peptidase_aspartic_dom_sf"/>
</dbReference>
<dbReference type="Gene3D" id="2.40.70.10">
    <property type="entry name" value="Acid Proteases"/>
    <property type="match status" value="1"/>
</dbReference>
<dbReference type="PANTHER" id="PTHR15503:SF22">
    <property type="entry name" value="TRANSPOSON TY3-I GAG POLYPROTEIN"/>
    <property type="match status" value="1"/>
</dbReference>
<dbReference type="InterPro" id="IPR043502">
    <property type="entry name" value="DNA/RNA_pol_sf"/>
</dbReference>
<keyword evidence="1" id="KW-0479">Metal-binding</keyword>
<name>A0A8H7D4N3_9AGAR</name>
<feature type="compositionally biased region" description="Acidic residues" evidence="2">
    <location>
        <begin position="521"/>
        <end position="534"/>
    </location>
</feature>
<dbReference type="PROSITE" id="PS50158">
    <property type="entry name" value="ZF_CCHC"/>
    <property type="match status" value="1"/>
</dbReference>
<keyword evidence="1" id="KW-0862">Zinc</keyword>
<feature type="domain" description="CCHC-type" evidence="3">
    <location>
        <begin position="144"/>
        <end position="157"/>
    </location>
</feature>
<dbReference type="GO" id="GO:0008270">
    <property type="term" value="F:zinc ion binding"/>
    <property type="evidence" value="ECO:0007669"/>
    <property type="project" value="UniProtKB-KW"/>
</dbReference>
<dbReference type="AlphaFoldDB" id="A0A8H7D4N3"/>
<keyword evidence="4" id="KW-0548">Nucleotidyltransferase</keyword>
<comment type="caution">
    <text evidence="4">The sequence shown here is derived from an EMBL/GenBank/DDBJ whole genome shotgun (WGS) entry which is preliminary data.</text>
</comment>
<dbReference type="CDD" id="cd00303">
    <property type="entry name" value="retropepsin_like"/>
    <property type="match status" value="1"/>
</dbReference>
<dbReference type="OrthoDB" id="3014187at2759"/>
<dbReference type="Proteomes" id="UP000623467">
    <property type="component" value="Unassembled WGS sequence"/>
</dbReference>